<proteinExistence type="predicted"/>
<evidence type="ECO:0000313" key="2">
    <source>
        <dbReference type="EMBL" id="KAH9521451.1"/>
    </source>
</evidence>
<evidence type="ECO:0000313" key="3">
    <source>
        <dbReference type="Proteomes" id="UP000790347"/>
    </source>
</evidence>
<dbReference type="Gene3D" id="3.10.20.30">
    <property type="match status" value="1"/>
</dbReference>
<reference evidence="1" key="2">
    <citation type="submission" date="2020-06" db="EMBL/GenBank/DDBJ databases">
        <authorList>
            <person name="Ji K."/>
            <person name="Li J."/>
        </authorList>
    </citation>
    <scope>NUCLEOTIDE SEQUENCE</scope>
    <source>
        <strain evidence="1">JKM2019</strain>
        <tissue evidence="1">Whole body</tissue>
    </source>
</reference>
<name>A0A922I698_DERFA</name>
<organism evidence="2 3">
    <name type="scientific">Dermatophagoides farinae</name>
    <name type="common">American house dust mite</name>
    <dbReference type="NCBI Taxonomy" id="6954"/>
    <lineage>
        <taxon>Eukaryota</taxon>
        <taxon>Metazoa</taxon>
        <taxon>Ecdysozoa</taxon>
        <taxon>Arthropoda</taxon>
        <taxon>Chelicerata</taxon>
        <taxon>Arachnida</taxon>
        <taxon>Acari</taxon>
        <taxon>Acariformes</taxon>
        <taxon>Sarcoptiformes</taxon>
        <taxon>Astigmata</taxon>
        <taxon>Psoroptidia</taxon>
        <taxon>Analgoidea</taxon>
        <taxon>Pyroglyphidae</taxon>
        <taxon>Dermatophagoidinae</taxon>
        <taxon>Dermatophagoides</taxon>
    </lineage>
</organism>
<keyword evidence="3" id="KW-1185">Reference proteome</keyword>
<protein>
    <submittedName>
        <fullName evidence="1">Double-strand-break repair protein rad21-like protein</fullName>
    </submittedName>
    <submittedName>
        <fullName evidence="2">Molybdopterin synthase catalytic subunit</fullName>
    </submittedName>
</protein>
<dbReference type="Pfam" id="PF02597">
    <property type="entry name" value="ThiS"/>
    <property type="match status" value="1"/>
</dbReference>
<dbReference type="Proteomes" id="UP000828236">
    <property type="component" value="Unassembled WGS sequence"/>
</dbReference>
<reference evidence="2" key="1">
    <citation type="submission" date="2013-05" db="EMBL/GenBank/DDBJ databases">
        <authorList>
            <person name="Yim A.K.Y."/>
            <person name="Chan T.F."/>
            <person name="Ji K.M."/>
            <person name="Liu X.Y."/>
            <person name="Zhou J.W."/>
            <person name="Li R.Q."/>
            <person name="Yang K.Y."/>
            <person name="Li J."/>
            <person name="Li M."/>
            <person name="Law P.T.W."/>
            <person name="Wu Y.L."/>
            <person name="Cai Z.L."/>
            <person name="Qin H."/>
            <person name="Bao Y."/>
            <person name="Leung R.K.K."/>
            <person name="Ng P.K.S."/>
            <person name="Zou J."/>
            <person name="Zhong X.J."/>
            <person name="Ran P.X."/>
            <person name="Zhong N.S."/>
            <person name="Liu Z.G."/>
            <person name="Tsui S.K.W."/>
        </authorList>
    </citation>
    <scope>NUCLEOTIDE SEQUENCE</scope>
    <source>
        <strain evidence="2">Derf</strain>
        <tissue evidence="2">Whole organism</tissue>
    </source>
</reference>
<comment type="caution">
    <text evidence="2">The sequence shown here is derived from an EMBL/GenBank/DDBJ whole genome shotgun (WGS) entry which is preliminary data.</text>
</comment>
<sequence>MDSTPPINANTQVEVSILAFAGAKDLLRKSFEVNESNDCNNSEIRLTIPSYWSQAYDLRRFLCRNKWPQLERIEQNIAIALNLKYLPLDESVEINSGDTLALIPPISGG</sequence>
<evidence type="ECO:0000313" key="1">
    <source>
        <dbReference type="EMBL" id="KAH7637437.1"/>
    </source>
</evidence>
<dbReference type="EMBL" id="SDOV01000009">
    <property type="protein sequence ID" value="KAH7637437.1"/>
    <property type="molecule type" value="Genomic_DNA"/>
</dbReference>
<reference evidence="2" key="4">
    <citation type="journal article" date="2022" name="Res Sq">
        <title>Comparative Genomics Reveals Insights into the Divergent Evolution of Astigmatic Mites and Household Pest Adaptations.</title>
        <authorList>
            <person name="Xiong Q."/>
            <person name="Wan A.T.-Y."/>
            <person name="Liu X.-Y."/>
            <person name="Fung C.S.-H."/>
            <person name="Xiao X."/>
            <person name="Malainual N."/>
            <person name="Hou J."/>
            <person name="Wang L."/>
            <person name="Wang M."/>
            <person name="Yang K."/>
            <person name="Cui Y."/>
            <person name="Leung E."/>
            <person name="Nong W."/>
            <person name="Shin S.-K."/>
            <person name="Au S."/>
            <person name="Jeong K.Y."/>
            <person name="Chew F.T."/>
            <person name="Hui J."/>
            <person name="Leung T.F."/>
            <person name="Tungtrongchitr A."/>
            <person name="Zhong N."/>
            <person name="Liu Z."/>
            <person name="Tsui S."/>
        </authorList>
    </citation>
    <scope>NUCLEOTIDE SEQUENCE</scope>
    <source>
        <strain evidence="2">Derf</strain>
        <tissue evidence="2">Whole organism</tissue>
    </source>
</reference>
<gene>
    <name evidence="2" type="primary">MOCS2_1</name>
    <name evidence="2" type="ORF">DERF_005111</name>
    <name evidence="1" type="ORF">HUG17_7643</name>
</gene>
<dbReference type="EMBL" id="ASGP02000002">
    <property type="protein sequence ID" value="KAH9521451.1"/>
    <property type="molecule type" value="Genomic_DNA"/>
</dbReference>
<dbReference type="InterPro" id="IPR012675">
    <property type="entry name" value="Beta-grasp_dom_sf"/>
</dbReference>
<dbReference type="OrthoDB" id="5531344at2759"/>
<dbReference type="AlphaFoldDB" id="A0A922I698"/>
<reference evidence="1" key="3">
    <citation type="journal article" date="2021" name="World Allergy Organ. J.">
        <title>Chromosome-level assembly of Dermatophagoides farinae genome and transcriptome reveals two novel allergens Der f 37 and Der f 39.</title>
        <authorList>
            <person name="Chen J."/>
            <person name="Cai Z."/>
            <person name="Fan D."/>
            <person name="Hu J."/>
            <person name="Hou Y."/>
            <person name="He Y."/>
            <person name="Zhang Z."/>
            <person name="Zhao Z."/>
            <person name="Gao P."/>
            <person name="Hu W."/>
            <person name="Sun J."/>
            <person name="Li J."/>
            <person name="Ji K."/>
        </authorList>
    </citation>
    <scope>NUCLEOTIDE SEQUENCE</scope>
    <source>
        <strain evidence="1">JKM2019</strain>
    </source>
</reference>
<dbReference type="InterPro" id="IPR016155">
    <property type="entry name" value="Mopterin_synth/thiamin_S_b"/>
</dbReference>
<dbReference type="InterPro" id="IPR003749">
    <property type="entry name" value="ThiS/MoaD-like"/>
</dbReference>
<accession>A0A922I698</accession>
<dbReference type="CDD" id="cd00754">
    <property type="entry name" value="Ubl_MoaD"/>
    <property type="match status" value="1"/>
</dbReference>
<dbReference type="Proteomes" id="UP000790347">
    <property type="component" value="Unassembled WGS sequence"/>
</dbReference>
<dbReference type="SUPFAM" id="SSF54285">
    <property type="entry name" value="MoaD/ThiS"/>
    <property type="match status" value="1"/>
</dbReference>